<accession>A0A0B2UME5</accession>
<evidence type="ECO:0000313" key="5">
    <source>
        <dbReference type="EMBL" id="KHN72176.1"/>
    </source>
</evidence>
<comment type="subcellular location">
    <subcellularLocation>
        <location evidence="1">Cytoplasm</location>
    </subcellularLocation>
</comment>
<protein>
    <submittedName>
        <fullName evidence="5">BTB/POZ domain-containing protein 2</fullName>
    </submittedName>
</protein>
<evidence type="ECO:0000259" key="4">
    <source>
        <dbReference type="PROSITE" id="PS50097"/>
    </source>
</evidence>
<dbReference type="PANTHER" id="PTHR45774">
    <property type="entry name" value="BTB/POZ DOMAIN-CONTAINING"/>
    <property type="match status" value="1"/>
</dbReference>
<evidence type="ECO:0000256" key="3">
    <source>
        <dbReference type="SAM" id="MobiDB-lite"/>
    </source>
</evidence>
<dbReference type="EMBL" id="JPKZ01003287">
    <property type="protein sequence ID" value="KHN72176.1"/>
    <property type="molecule type" value="Genomic_DNA"/>
</dbReference>
<dbReference type="AlphaFoldDB" id="A0A0B2UME5"/>
<keyword evidence="2" id="KW-0963">Cytoplasm</keyword>
<dbReference type="OrthoDB" id="636773at2759"/>
<sequence length="620" mass="67794">MGFDGSLRPRSTPVQRPPFVGVPYQQPSQSAGIAPHPLMHVHPPVNVPIPASTIAPPPQVGPEGNTNNGVHTVGTVINDSPPDEPAHHMEVEEEKEGHGRTLSRRISALRESGIGLDVEFHVGPSHNLKIVRAHRAVLASGSKAFEKLLYDVEQNAPPNKKCKQSNSAQCDLMVLEYQDVNPIAFDTIINFLYSDFGPKSINIDEAVVLDTLYAARKFDVEQVESACIMLLGDLTPSVAVALLGQAKKHCSEQLMQKCLEVIDAQTDDALAADSWTRLSKEMLKTVVERSELAPSEEIMVFRAVCAWADAECARAGCKSATSQKKRDLLGDVFNAVRFPTMSVSEFAEVANSGMLTDEEIGLLFRYISSTIRPALNLPFPTSERRYTGRSKHVVKRFMTISNNPCRKLRSSIWFIVNREILVTALGIYGVFCTVEENDEPTEWETVVDIEIACSEGNQNVKDRTTVTLKGVYGDLRPLLARFRKPVHIIPNIPHRATVQFKKEVGTFAGSNGAEDVRVHVGPGGAAAQELGAGGEGESTGLTSDPANIVHFAFHNDDPNGIRRGMTRGPAVFTNAIGGFYNRPAFRSIPHVSEGCLYEGQIPEIHFLAPALPKQEVVVDK</sequence>
<organism evidence="5 6">
    <name type="scientific">Toxocara canis</name>
    <name type="common">Canine roundworm</name>
    <dbReference type="NCBI Taxonomy" id="6265"/>
    <lineage>
        <taxon>Eukaryota</taxon>
        <taxon>Metazoa</taxon>
        <taxon>Ecdysozoa</taxon>
        <taxon>Nematoda</taxon>
        <taxon>Chromadorea</taxon>
        <taxon>Rhabditida</taxon>
        <taxon>Spirurina</taxon>
        <taxon>Ascaridomorpha</taxon>
        <taxon>Ascaridoidea</taxon>
        <taxon>Toxocaridae</taxon>
        <taxon>Toxocara</taxon>
    </lineage>
</organism>
<dbReference type="OMA" id="DVRFPTM"/>
<gene>
    <name evidence="5" type="primary">BTBD2</name>
    <name evidence="5" type="ORF">Tcan_09396</name>
</gene>
<feature type="region of interest" description="Disordered" evidence="3">
    <location>
        <begin position="81"/>
        <end position="101"/>
    </location>
</feature>
<dbReference type="PROSITE" id="PS50097">
    <property type="entry name" value="BTB"/>
    <property type="match status" value="1"/>
</dbReference>
<dbReference type="Gene3D" id="2.60.120.820">
    <property type="entry name" value="PHR domain"/>
    <property type="match status" value="1"/>
</dbReference>
<reference evidence="5 6" key="1">
    <citation type="submission" date="2014-11" db="EMBL/GenBank/DDBJ databases">
        <title>Genetic blueprint of the zoonotic pathogen Toxocara canis.</title>
        <authorList>
            <person name="Zhu X.-Q."/>
            <person name="Korhonen P.K."/>
            <person name="Cai H."/>
            <person name="Young N.D."/>
            <person name="Nejsum P."/>
            <person name="von Samson-Himmelstjerna G."/>
            <person name="Boag P.R."/>
            <person name="Tan P."/>
            <person name="Li Q."/>
            <person name="Min J."/>
            <person name="Yang Y."/>
            <person name="Wang X."/>
            <person name="Fang X."/>
            <person name="Hall R.S."/>
            <person name="Hofmann A."/>
            <person name="Sternberg P.W."/>
            <person name="Jex A.R."/>
            <person name="Gasser R.B."/>
        </authorList>
    </citation>
    <scope>NUCLEOTIDE SEQUENCE [LARGE SCALE GENOMIC DNA]</scope>
    <source>
        <strain evidence="5">PN_DK_2014</strain>
    </source>
</reference>
<dbReference type="STRING" id="6265.A0A0B2UME5"/>
<dbReference type="SMART" id="SM00875">
    <property type="entry name" value="BACK"/>
    <property type="match status" value="1"/>
</dbReference>
<dbReference type="InterPro" id="IPR000210">
    <property type="entry name" value="BTB/POZ_dom"/>
</dbReference>
<dbReference type="Gene3D" id="1.25.40.420">
    <property type="match status" value="1"/>
</dbReference>
<comment type="caution">
    <text evidence="5">The sequence shown here is derived from an EMBL/GenBank/DDBJ whole genome shotgun (WGS) entry which is preliminary data.</text>
</comment>
<dbReference type="Proteomes" id="UP000031036">
    <property type="component" value="Unassembled WGS sequence"/>
</dbReference>
<feature type="domain" description="BTB" evidence="4">
    <location>
        <begin position="116"/>
        <end position="195"/>
    </location>
</feature>
<proteinExistence type="predicted"/>
<dbReference type="Pfam" id="PF00651">
    <property type="entry name" value="BTB"/>
    <property type="match status" value="1"/>
</dbReference>
<evidence type="ECO:0000256" key="2">
    <source>
        <dbReference type="ARBA" id="ARBA00022490"/>
    </source>
</evidence>
<evidence type="ECO:0000313" key="6">
    <source>
        <dbReference type="Proteomes" id="UP000031036"/>
    </source>
</evidence>
<dbReference type="Pfam" id="PF07707">
    <property type="entry name" value="BACK"/>
    <property type="match status" value="1"/>
</dbReference>
<dbReference type="InterPro" id="IPR011705">
    <property type="entry name" value="BACK"/>
</dbReference>
<feature type="compositionally biased region" description="Basic and acidic residues" evidence="3">
    <location>
        <begin position="84"/>
        <end position="99"/>
    </location>
</feature>
<dbReference type="InterPro" id="IPR012983">
    <property type="entry name" value="PHR"/>
</dbReference>
<evidence type="ECO:0000256" key="1">
    <source>
        <dbReference type="ARBA" id="ARBA00004496"/>
    </source>
</evidence>
<dbReference type="Pfam" id="PF08005">
    <property type="entry name" value="PHR"/>
    <property type="match status" value="1"/>
</dbReference>
<dbReference type="GO" id="GO:0005829">
    <property type="term" value="C:cytosol"/>
    <property type="evidence" value="ECO:0007669"/>
    <property type="project" value="TreeGrafter"/>
</dbReference>
<dbReference type="PANTHER" id="PTHR45774:SF3">
    <property type="entry name" value="BTB (POZ) DOMAIN-CONTAINING 2B-RELATED"/>
    <property type="match status" value="1"/>
</dbReference>
<dbReference type="Gene3D" id="3.30.710.10">
    <property type="entry name" value="Potassium Channel Kv1.1, Chain A"/>
    <property type="match status" value="1"/>
</dbReference>
<dbReference type="InterPro" id="IPR038648">
    <property type="entry name" value="PHR_sf"/>
</dbReference>
<dbReference type="SUPFAM" id="SSF54695">
    <property type="entry name" value="POZ domain"/>
    <property type="match status" value="1"/>
</dbReference>
<dbReference type="InterPro" id="IPR011333">
    <property type="entry name" value="SKP1/BTB/POZ_sf"/>
</dbReference>
<keyword evidence="6" id="KW-1185">Reference proteome</keyword>
<name>A0A0B2UME5_TOXCA</name>
<dbReference type="GO" id="GO:0022008">
    <property type="term" value="P:neurogenesis"/>
    <property type="evidence" value="ECO:0007669"/>
    <property type="project" value="TreeGrafter"/>
</dbReference>
<dbReference type="SMART" id="SM00225">
    <property type="entry name" value="BTB"/>
    <property type="match status" value="1"/>
</dbReference>
<feature type="region of interest" description="Disordered" evidence="3">
    <location>
        <begin position="1"/>
        <end position="31"/>
    </location>
</feature>